<name>A0A225UV94_9STRA</name>
<gene>
    <name evidence="2" type="ORF">PHMEG_00033008</name>
</gene>
<evidence type="ECO:0000313" key="3">
    <source>
        <dbReference type="Proteomes" id="UP000198211"/>
    </source>
</evidence>
<organism evidence="2 3">
    <name type="scientific">Phytophthora megakarya</name>
    <dbReference type="NCBI Taxonomy" id="4795"/>
    <lineage>
        <taxon>Eukaryota</taxon>
        <taxon>Sar</taxon>
        <taxon>Stramenopiles</taxon>
        <taxon>Oomycota</taxon>
        <taxon>Peronosporomycetes</taxon>
        <taxon>Peronosporales</taxon>
        <taxon>Peronosporaceae</taxon>
        <taxon>Phytophthora</taxon>
    </lineage>
</organism>
<dbReference type="AlphaFoldDB" id="A0A225UV94"/>
<dbReference type="Proteomes" id="UP000198211">
    <property type="component" value="Unassembled WGS sequence"/>
</dbReference>
<comment type="caution">
    <text evidence="2">The sequence shown here is derived from an EMBL/GenBank/DDBJ whole genome shotgun (WGS) entry which is preliminary data.</text>
</comment>
<feature type="signal peptide" evidence="1">
    <location>
        <begin position="1"/>
        <end position="17"/>
    </location>
</feature>
<sequence>MRVRIFVFAAWTIVAVSDTSDTNQGYLELVNRGDERVERFLRTSKITEKYNDVLSEEKFDDEERGILDIVKTTSVKSLDDLAADFSQVRGAFEYIDGENTYVLKLIAAMKKTPEDVSKYFHIPAKVKAMSSDQLQRDPGYLLWWAYSNFWNARKAQA</sequence>
<evidence type="ECO:0000313" key="2">
    <source>
        <dbReference type="EMBL" id="OWY96668.1"/>
    </source>
</evidence>
<evidence type="ECO:0008006" key="4">
    <source>
        <dbReference type="Google" id="ProtNLM"/>
    </source>
</evidence>
<dbReference type="OrthoDB" id="125047at2759"/>
<protein>
    <recommendedName>
        <fullName evidence="4">RxLR effector protein</fullName>
    </recommendedName>
</protein>
<evidence type="ECO:0000256" key="1">
    <source>
        <dbReference type="SAM" id="SignalP"/>
    </source>
</evidence>
<feature type="chain" id="PRO_5012736761" description="RxLR effector protein" evidence="1">
    <location>
        <begin position="18"/>
        <end position="157"/>
    </location>
</feature>
<proteinExistence type="predicted"/>
<keyword evidence="3" id="KW-1185">Reference proteome</keyword>
<reference evidence="3" key="1">
    <citation type="submission" date="2017-03" db="EMBL/GenBank/DDBJ databases">
        <title>Phytopthora megakarya and P. palmivora, two closely related causual agents of cacao black pod achieved similar genome size and gene model numbers by different mechanisms.</title>
        <authorList>
            <person name="Ali S."/>
            <person name="Shao J."/>
            <person name="Larry D.J."/>
            <person name="Kronmiller B."/>
            <person name="Shen D."/>
            <person name="Strem M.D."/>
            <person name="Melnick R.L."/>
            <person name="Guiltinan M.J."/>
            <person name="Tyler B.M."/>
            <person name="Meinhardt L.W."/>
            <person name="Bailey B.A."/>
        </authorList>
    </citation>
    <scope>NUCLEOTIDE SEQUENCE [LARGE SCALE GENOMIC DNA]</scope>
    <source>
        <strain evidence="3">zdho120</strain>
    </source>
</reference>
<accession>A0A225UV94</accession>
<dbReference type="EMBL" id="NBNE01011352">
    <property type="protein sequence ID" value="OWY96668.1"/>
    <property type="molecule type" value="Genomic_DNA"/>
</dbReference>
<keyword evidence="1" id="KW-0732">Signal</keyword>